<dbReference type="AlphaFoldDB" id="A0AAV5BL78"/>
<evidence type="ECO:0000313" key="1">
    <source>
        <dbReference type="EMBL" id="GJM86662.1"/>
    </source>
</evidence>
<dbReference type="EMBL" id="BQKI01000001">
    <property type="protein sequence ID" value="GJM86662.1"/>
    <property type="molecule type" value="Genomic_DNA"/>
</dbReference>
<dbReference type="Proteomes" id="UP001054889">
    <property type="component" value="Unassembled WGS sequence"/>
</dbReference>
<name>A0AAV5BL78_ELECO</name>
<reference evidence="1" key="2">
    <citation type="submission" date="2021-12" db="EMBL/GenBank/DDBJ databases">
        <title>Resequencing data analysis of finger millet.</title>
        <authorList>
            <person name="Hatakeyama M."/>
            <person name="Aluri S."/>
            <person name="Balachadran M.T."/>
            <person name="Sivarajan S.R."/>
            <person name="Poveda L."/>
            <person name="Shimizu-Inatsugi R."/>
            <person name="Schlapbach R."/>
            <person name="Sreeman S.M."/>
            <person name="Shimizu K.K."/>
        </authorList>
    </citation>
    <scope>NUCLEOTIDE SEQUENCE</scope>
</reference>
<dbReference type="PANTHER" id="PTHR46264:SF7">
    <property type="entry name" value="TYROSINE--TRNA LIGASE"/>
    <property type="match status" value="1"/>
</dbReference>
<comment type="caution">
    <text evidence="1">The sequence shown here is derived from an EMBL/GenBank/DDBJ whole genome shotgun (WGS) entry which is preliminary data.</text>
</comment>
<evidence type="ECO:0000313" key="2">
    <source>
        <dbReference type="Proteomes" id="UP001054889"/>
    </source>
</evidence>
<accession>A0AAV5BL78</accession>
<dbReference type="GO" id="GO:0006437">
    <property type="term" value="P:tyrosyl-tRNA aminoacylation"/>
    <property type="evidence" value="ECO:0007669"/>
    <property type="project" value="TreeGrafter"/>
</dbReference>
<dbReference type="InterPro" id="IPR050489">
    <property type="entry name" value="Tyr-tRNA_synthase"/>
</dbReference>
<dbReference type="GO" id="GO:0004831">
    <property type="term" value="F:tyrosine-tRNA ligase activity"/>
    <property type="evidence" value="ECO:0007669"/>
    <property type="project" value="TreeGrafter"/>
</dbReference>
<reference evidence="1" key="1">
    <citation type="journal article" date="2018" name="DNA Res.">
        <title>Multiple hybrid de novo genome assembly of finger millet, an orphan allotetraploid crop.</title>
        <authorList>
            <person name="Hatakeyama M."/>
            <person name="Aluri S."/>
            <person name="Balachadran M.T."/>
            <person name="Sivarajan S.R."/>
            <person name="Patrignani A."/>
            <person name="Gruter S."/>
            <person name="Poveda L."/>
            <person name="Shimizu-Inatsugi R."/>
            <person name="Baeten J."/>
            <person name="Francoijs K.J."/>
            <person name="Nataraja K.N."/>
            <person name="Reddy Y.A.N."/>
            <person name="Phadnis S."/>
            <person name="Ravikumar R.L."/>
            <person name="Schlapbach R."/>
            <person name="Sreeman S.M."/>
            <person name="Shimizu K.K."/>
        </authorList>
    </citation>
    <scope>NUCLEOTIDE SEQUENCE</scope>
</reference>
<dbReference type="InterPro" id="IPR014729">
    <property type="entry name" value="Rossmann-like_a/b/a_fold"/>
</dbReference>
<protein>
    <submittedName>
        <fullName evidence="1">Uncharacterized protein</fullName>
    </submittedName>
</protein>
<organism evidence="1 2">
    <name type="scientific">Eleusine coracana subsp. coracana</name>
    <dbReference type="NCBI Taxonomy" id="191504"/>
    <lineage>
        <taxon>Eukaryota</taxon>
        <taxon>Viridiplantae</taxon>
        <taxon>Streptophyta</taxon>
        <taxon>Embryophyta</taxon>
        <taxon>Tracheophyta</taxon>
        <taxon>Spermatophyta</taxon>
        <taxon>Magnoliopsida</taxon>
        <taxon>Liliopsida</taxon>
        <taxon>Poales</taxon>
        <taxon>Poaceae</taxon>
        <taxon>PACMAD clade</taxon>
        <taxon>Chloridoideae</taxon>
        <taxon>Cynodonteae</taxon>
        <taxon>Eleusininae</taxon>
        <taxon>Eleusine</taxon>
    </lineage>
</organism>
<dbReference type="GO" id="GO:0005737">
    <property type="term" value="C:cytoplasm"/>
    <property type="evidence" value="ECO:0007669"/>
    <property type="project" value="TreeGrafter"/>
</dbReference>
<gene>
    <name evidence="1" type="primary">ga02542</name>
    <name evidence="1" type="ORF">PR202_ga02542</name>
</gene>
<dbReference type="Gene3D" id="3.40.50.620">
    <property type="entry name" value="HUPs"/>
    <property type="match status" value="1"/>
</dbReference>
<proteinExistence type="predicted"/>
<keyword evidence="2" id="KW-1185">Reference proteome</keyword>
<dbReference type="PANTHER" id="PTHR46264">
    <property type="entry name" value="TYROSINE-TRNA LIGASE"/>
    <property type="match status" value="1"/>
</dbReference>
<sequence length="165" mass="19581">MEAVLARAFALGGKVCQRPLNRYFHVPASPGRLSYMQQQLRRLHQRLAQQNPRDEQHQEQNNRRGVPDILEQNWSMRHNNTAMENSDDPAVDPIRATFDWRFYNRFATLRSIEEDRIREHKLELLLKRKPAPICYVWCDPFPSMPISQVLKQFFLLVVEFLFAAF</sequence>